<comment type="subcellular location">
    <subcellularLocation>
        <location evidence="1">Cell membrane</location>
        <topology evidence="1">Multi-pass membrane protein</topology>
    </subcellularLocation>
</comment>
<dbReference type="InterPro" id="IPR038770">
    <property type="entry name" value="Na+/solute_symporter_sf"/>
</dbReference>
<feature type="transmembrane region" description="Helical" evidence="8">
    <location>
        <begin position="247"/>
        <end position="264"/>
    </location>
</feature>
<dbReference type="Proteomes" id="UP001500547">
    <property type="component" value="Unassembled WGS sequence"/>
</dbReference>
<reference evidence="10" key="1">
    <citation type="journal article" date="2019" name="Int. J. Syst. Evol. Microbiol.">
        <title>The Global Catalogue of Microorganisms (GCM) 10K type strain sequencing project: providing services to taxonomists for standard genome sequencing and annotation.</title>
        <authorList>
            <consortium name="The Broad Institute Genomics Platform"/>
            <consortium name="The Broad Institute Genome Sequencing Center for Infectious Disease"/>
            <person name="Wu L."/>
            <person name="Ma J."/>
        </authorList>
    </citation>
    <scope>NUCLEOTIDE SEQUENCE [LARGE SCALE GENOMIC DNA]</scope>
    <source>
        <strain evidence="10">JCM 18715</strain>
    </source>
</reference>
<dbReference type="InterPro" id="IPR004776">
    <property type="entry name" value="Mem_transp_PIN-like"/>
</dbReference>
<keyword evidence="6 8" id="KW-1133">Transmembrane helix</keyword>
<evidence type="ECO:0000313" key="9">
    <source>
        <dbReference type="EMBL" id="GAA5163688.1"/>
    </source>
</evidence>
<sequence>MTIFLLLIPDFALILLGSALRRYAGFADAFWEGLERLVYFVLFPSMLFFAVARSHIDFAAMGPLFLAGVLAMAVGLLLGLLAKPWMGLDGLQFASRVQCAFRFNTYIAMAVAGKLHGAAGITMMGVLCGVMAPIANLAAVSLLARHGQGGVLREILRNPLIIATVLGLLCNVAGVTVPVPLAALLTRLSDASIALGLLAVGAALKWGSPGGHSFGLVWLVGVKLMLLPLAAWFFVPWLGLTGLPRDMAVLFAALPTASSAYILAMRMGGDGTGVAWLISATTVLSVFSMTFWLSLL</sequence>
<dbReference type="Gene3D" id="1.20.1530.20">
    <property type="match status" value="1"/>
</dbReference>
<comment type="similarity">
    <text evidence="2">Belongs to the auxin efflux carrier (TC 2.A.69) family.</text>
</comment>
<evidence type="ECO:0000256" key="6">
    <source>
        <dbReference type="ARBA" id="ARBA00022989"/>
    </source>
</evidence>
<accession>A0ABP9QKY7</accession>
<keyword evidence="4" id="KW-1003">Cell membrane</keyword>
<keyword evidence="5 8" id="KW-0812">Transmembrane</keyword>
<feature type="transmembrane region" description="Helical" evidence="8">
    <location>
        <begin position="155"/>
        <end position="175"/>
    </location>
</feature>
<dbReference type="PANTHER" id="PTHR36838:SF4">
    <property type="entry name" value="AUXIN EFFLUX CARRIER FAMILY PROTEIN"/>
    <property type="match status" value="1"/>
</dbReference>
<evidence type="ECO:0000256" key="7">
    <source>
        <dbReference type="ARBA" id="ARBA00023136"/>
    </source>
</evidence>
<evidence type="ECO:0000256" key="1">
    <source>
        <dbReference type="ARBA" id="ARBA00004651"/>
    </source>
</evidence>
<evidence type="ECO:0000256" key="2">
    <source>
        <dbReference type="ARBA" id="ARBA00010145"/>
    </source>
</evidence>
<evidence type="ECO:0000256" key="8">
    <source>
        <dbReference type="SAM" id="Phobius"/>
    </source>
</evidence>
<dbReference type="EMBL" id="BAABLD010000008">
    <property type="protein sequence ID" value="GAA5163688.1"/>
    <property type="molecule type" value="Genomic_DNA"/>
</dbReference>
<comment type="caution">
    <text evidence="9">The sequence shown here is derived from an EMBL/GenBank/DDBJ whole genome shotgun (WGS) entry which is preliminary data.</text>
</comment>
<gene>
    <name evidence="9" type="ORF">GCM10025770_16300</name>
</gene>
<organism evidence="9 10">
    <name type="scientific">Viridibacterium curvum</name>
    <dbReference type="NCBI Taxonomy" id="1101404"/>
    <lineage>
        <taxon>Bacteria</taxon>
        <taxon>Pseudomonadati</taxon>
        <taxon>Pseudomonadota</taxon>
        <taxon>Betaproteobacteria</taxon>
        <taxon>Rhodocyclales</taxon>
        <taxon>Rhodocyclaceae</taxon>
        <taxon>Viridibacterium</taxon>
    </lineage>
</organism>
<evidence type="ECO:0000313" key="10">
    <source>
        <dbReference type="Proteomes" id="UP001500547"/>
    </source>
</evidence>
<name>A0ABP9QKY7_9RHOO</name>
<evidence type="ECO:0000256" key="3">
    <source>
        <dbReference type="ARBA" id="ARBA00022448"/>
    </source>
</evidence>
<keyword evidence="10" id="KW-1185">Reference proteome</keyword>
<evidence type="ECO:0000256" key="4">
    <source>
        <dbReference type="ARBA" id="ARBA00022475"/>
    </source>
</evidence>
<dbReference type="RefSeq" id="WP_345532402.1">
    <property type="nucleotide sequence ID" value="NZ_BAABLD010000008.1"/>
</dbReference>
<keyword evidence="7 8" id="KW-0472">Membrane</keyword>
<feature type="transmembrane region" description="Helical" evidence="8">
    <location>
        <begin position="37"/>
        <end position="56"/>
    </location>
</feature>
<feature type="transmembrane region" description="Helical" evidence="8">
    <location>
        <begin position="276"/>
        <end position="295"/>
    </location>
</feature>
<feature type="transmembrane region" description="Helical" evidence="8">
    <location>
        <begin position="63"/>
        <end position="82"/>
    </location>
</feature>
<proteinExistence type="inferred from homology"/>
<feature type="transmembrane region" description="Helical" evidence="8">
    <location>
        <begin position="118"/>
        <end position="143"/>
    </location>
</feature>
<keyword evidence="3" id="KW-0813">Transport</keyword>
<dbReference type="PANTHER" id="PTHR36838">
    <property type="entry name" value="AUXIN EFFLUX CARRIER FAMILY PROTEIN"/>
    <property type="match status" value="1"/>
</dbReference>
<dbReference type="Pfam" id="PF03547">
    <property type="entry name" value="Mem_trans"/>
    <property type="match status" value="1"/>
</dbReference>
<feature type="transmembrane region" description="Helical" evidence="8">
    <location>
        <begin position="216"/>
        <end position="235"/>
    </location>
</feature>
<protein>
    <submittedName>
        <fullName evidence="9">AEC family transporter</fullName>
    </submittedName>
</protein>
<evidence type="ECO:0000256" key="5">
    <source>
        <dbReference type="ARBA" id="ARBA00022692"/>
    </source>
</evidence>